<evidence type="ECO:0000256" key="8">
    <source>
        <dbReference type="ARBA" id="ARBA00022737"/>
    </source>
</evidence>
<keyword evidence="8" id="KW-0677">Repeat</keyword>
<dbReference type="GeneID" id="113070622"/>
<dbReference type="Gene3D" id="3.90.1750.10">
    <property type="entry name" value="Hect, E3 ligase catalytic domains"/>
    <property type="match status" value="1"/>
</dbReference>
<keyword evidence="6" id="KW-0963">Cytoplasm</keyword>
<evidence type="ECO:0000256" key="4">
    <source>
        <dbReference type="ARBA" id="ARBA00004906"/>
    </source>
</evidence>
<evidence type="ECO:0000259" key="13">
    <source>
        <dbReference type="PROSITE" id="PS50237"/>
    </source>
</evidence>
<dbReference type="KEGG" id="caua:113070622"/>
<evidence type="ECO:0000256" key="1">
    <source>
        <dbReference type="ARBA" id="ARBA00000885"/>
    </source>
</evidence>
<dbReference type="InterPro" id="IPR050409">
    <property type="entry name" value="E3_ubiq-protein_ligase"/>
</dbReference>
<evidence type="ECO:0000256" key="11">
    <source>
        <dbReference type="ARBA" id="ARBA00023136"/>
    </source>
</evidence>
<dbReference type="SMART" id="SM00119">
    <property type="entry name" value="HECTc"/>
    <property type="match status" value="1"/>
</dbReference>
<evidence type="ECO:0000256" key="5">
    <source>
        <dbReference type="ARBA" id="ARBA00012485"/>
    </source>
</evidence>
<keyword evidence="10" id="KW-0040">ANK repeat</keyword>
<proteinExistence type="predicted"/>
<dbReference type="GO" id="GO:0061025">
    <property type="term" value="P:membrane fusion"/>
    <property type="evidence" value="ECO:0007669"/>
    <property type="project" value="TreeGrafter"/>
</dbReference>
<evidence type="ECO:0000256" key="9">
    <source>
        <dbReference type="ARBA" id="ARBA00022786"/>
    </source>
</evidence>
<evidence type="ECO:0000313" key="14">
    <source>
        <dbReference type="Proteomes" id="UP000515129"/>
    </source>
</evidence>
<evidence type="ECO:0000256" key="12">
    <source>
        <dbReference type="PROSITE-ProRule" id="PRU00104"/>
    </source>
</evidence>
<dbReference type="EC" id="2.3.2.26" evidence="5"/>
<reference evidence="15" key="1">
    <citation type="submission" date="2025-08" db="UniProtKB">
        <authorList>
            <consortium name="RefSeq"/>
        </authorList>
    </citation>
    <scope>IDENTIFICATION</scope>
    <source>
        <strain evidence="15">Wakin</strain>
        <tissue evidence="15">Muscle</tissue>
    </source>
</reference>
<dbReference type="GO" id="GO:0007030">
    <property type="term" value="P:Golgi organization"/>
    <property type="evidence" value="ECO:0007669"/>
    <property type="project" value="TreeGrafter"/>
</dbReference>
<keyword evidence="7" id="KW-0808">Transferase</keyword>
<dbReference type="GO" id="GO:0000209">
    <property type="term" value="P:protein polyubiquitination"/>
    <property type="evidence" value="ECO:0007669"/>
    <property type="project" value="TreeGrafter"/>
</dbReference>
<dbReference type="OrthoDB" id="2384350at2759"/>
<dbReference type="SUPFAM" id="SSF56204">
    <property type="entry name" value="Hect, E3 ligase catalytic domain"/>
    <property type="match status" value="1"/>
</dbReference>
<feature type="active site" description="Glycyl thioester intermediate" evidence="12">
    <location>
        <position position="749"/>
    </location>
</feature>
<dbReference type="InterPro" id="IPR000569">
    <property type="entry name" value="HECT_dom"/>
</dbReference>
<accession>A0A6P6MT22</accession>
<dbReference type="Gene3D" id="3.30.2410.10">
    <property type="entry name" value="Hect, E3 ligase catalytic domain"/>
    <property type="match status" value="1"/>
</dbReference>
<comment type="subcellular location">
    <subcellularLocation>
        <location evidence="3">Cytoplasm</location>
    </subcellularLocation>
    <subcellularLocation>
        <location evidence="2">Endomembrane system</location>
    </subcellularLocation>
</comment>
<evidence type="ECO:0000313" key="15">
    <source>
        <dbReference type="RefSeq" id="XP_026099810.1"/>
    </source>
</evidence>
<dbReference type="RefSeq" id="XP_026099810.1">
    <property type="nucleotide sequence ID" value="XM_026244025.1"/>
</dbReference>
<dbReference type="PANTHER" id="PTHR11254:SF363">
    <property type="entry name" value="E3 UBIQUITIN-PROTEIN LIGASE HACE1"/>
    <property type="match status" value="1"/>
</dbReference>
<comment type="pathway">
    <text evidence="4">Protein modification; protein ubiquitination.</text>
</comment>
<feature type="domain" description="HECT" evidence="13">
    <location>
        <begin position="454"/>
        <end position="781"/>
    </location>
</feature>
<dbReference type="GO" id="GO:0006511">
    <property type="term" value="P:ubiquitin-dependent protein catabolic process"/>
    <property type="evidence" value="ECO:0007669"/>
    <property type="project" value="TreeGrafter"/>
</dbReference>
<keyword evidence="9 12" id="KW-0833">Ubl conjugation pathway</keyword>
<dbReference type="PROSITE" id="PS50237">
    <property type="entry name" value="HECT"/>
    <property type="match status" value="1"/>
</dbReference>
<name>A0A6P6MT22_CARAU</name>
<dbReference type="AlphaFoldDB" id="A0A6P6MT22"/>
<dbReference type="Proteomes" id="UP000515129">
    <property type="component" value="Unplaced"/>
</dbReference>
<keyword evidence="14" id="KW-1185">Reference proteome</keyword>
<dbReference type="GO" id="GO:0005634">
    <property type="term" value="C:nucleus"/>
    <property type="evidence" value="ECO:0007669"/>
    <property type="project" value="TreeGrafter"/>
</dbReference>
<dbReference type="InterPro" id="IPR035983">
    <property type="entry name" value="Hect_E3_ubiquitin_ligase"/>
</dbReference>
<organism evidence="14 15">
    <name type="scientific">Carassius auratus</name>
    <name type="common">Goldfish</name>
    <dbReference type="NCBI Taxonomy" id="7957"/>
    <lineage>
        <taxon>Eukaryota</taxon>
        <taxon>Metazoa</taxon>
        <taxon>Chordata</taxon>
        <taxon>Craniata</taxon>
        <taxon>Vertebrata</taxon>
        <taxon>Euteleostomi</taxon>
        <taxon>Actinopterygii</taxon>
        <taxon>Neopterygii</taxon>
        <taxon>Teleostei</taxon>
        <taxon>Ostariophysi</taxon>
        <taxon>Cypriniformes</taxon>
        <taxon>Cyprinidae</taxon>
        <taxon>Cyprininae</taxon>
        <taxon>Carassius</taxon>
    </lineage>
</organism>
<sequence length="781" mass="86239">MSESARNLVAAILSNDHLINTLANACTGQNTGNRTQHRSTDEEMYSLFHRGRANAVNFTAQDVPAHQANITERNMPSTSQGPPTAIYNLRPFTRKGPRHKRFQALGSLRPVAQSFTKEVILLPDHTSTHVPRRAKKAWLFENGHIKSALEFGCDWDADKVMQTITSAFQPVVEGCRLQILMSCHNKLVEPSLTSKQTLGGDLLKKLFHQKSIYVRPDKVILSEEKESSCSDEDSSNTNKNDFKETLDPDKCVIGSVPDISKEVVSAISTVEVQCLSSNTPSISGGDEVIWCIDTKDICTNAPPISADNLTMSSVAAAITIDETPTLSSGTSVISSGYTNIFSIGPTISGTGHTPCFSASNTSEASHSPTQTNAPSTTYSTYLDLFEEEYLSDDADLQEAISRSLESSTNESDSRMTLERIMEQIGSRVNNDSIVRFNIIRRNVWDGTSRAMGRSNFSPEKKVDVKFTDDYGTSEGAVDNGGPTREFFRLCLHEIKDKIGIFEGPSNAKVLTCNSKAMKDNAYFYAGQIMAMSIAHGGQSPCFLSELMYECLQKGPDNVKVKTEDITDEETKSQLQSILQAQTDSQLQDAVEQAASLISLAGHNVRITLENKQETALDLAHWYVLQRTRAPFERFRDGLTSLGVLDALQNYPVQSKCLFVKAEKALTANDVENLFQIIHSERGSNAFQAECRTLAFWQDYLQDAEIENNVSLEDVLVFFTGCDSIPALGFSPKPRLEFITCSRFPVANTCENILRIPVHAVYTAFRSDMDFAIRNSPGFGRA</sequence>
<gene>
    <name evidence="15" type="primary">LOC113070622</name>
</gene>
<dbReference type="PANTHER" id="PTHR11254">
    <property type="entry name" value="HECT DOMAIN UBIQUITIN-PROTEIN LIGASE"/>
    <property type="match status" value="1"/>
</dbReference>
<protein>
    <recommendedName>
        <fullName evidence="5">HECT-type E3 ubiquitin transferase</fullName>
        <ecNumber evidence="5">2.3.2.26</ecNumber>
    </recommendedName>
</protein>
<dbReference type="GO" id="GO:0061630">
    <property type="term" value="F:ubiquitin protein ligase activity"/>
    <property type="evidence" value="ECO:0007669"/>
    <property type="project" value="UniProtKB-EC"/>
</dbReference>
<evidence type="ECO:0000256" key="10">
    <source>
        <dbReference type="ARBA" id="ARBA00023043"/>
    </source>
</evidence>
<keyword evidence="11" id="KW-0472">Membrane</keyword>
<evidence type="ECO:0000256" key="3">
    <source>
        <dbReference type="ARBA" id="ARBA00004496"/>
    </source>
</evidence>
<evidence type="ECO:0000256" key="2">
    <source>
        <dbReference type="ARBA" id="ARBA00004308"/>
    </source>
</evidence>
<comment type="catalytic activity">
    <reaction evidence="1">
        <text>S-ubiquitinyl-[E2 ubiquitin-conjugating enzyme]-L-cysteine + [acceptor protein]-L-lysine = [E2 ubiquitin-conjugating enzyme]-L-cysteine + N(6)-ubiquitinyl-[acceptor protein]-L-lysine.</text>
        <dbReference type="EC" id="2.3.2.26"/>
    </reaction>
</comment>
<dbReference type="GO" id="GO:0000139">
    <property type="term" value="C:Golgi membrane"/>
    <property type="evidence" value="ECO:0007669"/>
    <property type="project" value="TreeGrafter"/>
</dbReference>
<evidence type="ECO:0000256" key="7">
    <source>
        <dbReference type="ARBA" id="ARBA00022679"/>
    </source>
</evidence>
<evidence type="ECO:0000256" key="6">
    <source>
        <dbReference type="ARBA" id="ARBA00022490"/>
    </source>
</evidence>
<dbReference type="Pfam" id="PF00632">
    <property type="entry name" value="HECT"/>
    <property type="match status" value="1"/>
</dbReference>